<dbReference type="STRING" id="1579316.RC74_19635"/>
<protein>
    <recommendedName>
        <fullName evidence="1">YjiS-like domain-containing protein</fullName>
    </recommendedName>
</protein>
<dbReference type="Proteomes" id="UP000070371">
    <property type="component" value="Chromosome"/>
</dbReference>
<dbReference type="Pfam" id="PF06568">
    <property type="entry name" value="YjiS-like"/>
    <property type="match status" value="1"/>
</dbReference>
<accession>A0A126V638</accession>
<evidence type="ECO:0000313" key="3">
    <source>
        <dbReference type="Proteomes" id="UP000070371"/>
    </source>
</evidence>
<reference evidence="2 3" key="1">
    <citation type="submission" date="2016-02" db="EMBL/GenBank/DDBJ databases">
        <title>Complete genome sequence of Halocynthiibacter arcticus PAMC 20958t from arctic marine sediment.</title>
        <authorList>
            <person name="Lee Y.M."/>
            <person name="Baek K."/>
            <person name="Lee H.K."/>
            <person name="Shin S.C."/>
        </authorList>
    </citation>
    <scope>NUCLEOTIDE SEQUENCE [LARGE SCALE GENOMIC DNA]</scope>
    <source>
        <strain evidence="2">PAMC 20958</strain>
    </source>
</reference>
<name>A0A126V638_9RHOB</name>
<dbReference type="KEGG" id="hat:RC74_19635"/>
<evidence type="ECO:0000259" key="1">
    <source>
        <dbReference type="Pfam" id="PF06568"/>
    </source>
</evidence>
<dbReference type="AlphaFoldDB" id="A0A126V638"/>
<dbReference type="EMBL" id="CP014327">
    <property type="protein sequence ID" value="AML53169.1"/>
    <property type="molecule type" value="Genomic_DNA"/>
</dbReference>
<dbReference type="InterPro" id="IPR009506">
    <property type="entry name" value="YjiS-like"/>
</dbReference>
<evidence type="ECO:0000313" key="2">
    <source>
        <dbReference type="EMBL" id="AML53169.1"/>
    </source>
</evidence>
<dbReference type="OrthoDB" id="7867799at2"/>
<keyword evidence="3" id="KW-1185">Reference proteome</keyword>
<feature type="domain" description="YjiS-like" evidence="1">
    <location>
        <begin position="44"/>
        <end position="61"/>
    </location>
</feature>
<organism evidence="2 3">
    <name type="scientific">Falsihalocynthiibacter arcticus</name>
    <dbReference type="NCBI Taxonomy" id="1579316"/>
    <lineage>
        <taxon>Bacteria</taxon>
        <taxon>Pseudomonadati</taxon>
        <taxon>Pseudomonadota</taxon>
        <taxon>Alphaproteobacteria</taxon>
        <taxon>Rhodobacterales</taxon>
        <taxon>Roseobacteraceae</taxon>
        <taxon>Falsihalocynthiibacter</taxon>
    </lineage>
</organism>
<gene>
    <name evidence="2" type="ORF">RC74_19635</name>
</gene>
<proteinExistence type="predicted"/>
<dbReference type="RefSeq" id="WP_039000495.1">
    <property type="nucleotide sequence ID" value="NZ_CP014327.1"/>
</dbReference>
<sequence>MAYASTEILAQKKSIWASVANGFSVFFTALIKANSRSAEIERFQKMSDRQLADIGLQRDDIVRHVFADKMGL</sequence>